<evidence type="ECO:0000313" key="4">
    <source>
        <dbReference type="Proteomes" id="UP000683925"/>
    </source>
</evidence>
<keyword evidence="1" id="KW-0863">Zinc-finger</keyword>
<sequence length="276" mass="32618">MQEYKLINTREFPKGKLLSKEWHIRIKNGFVYVFAVDHDQDFKKGSVKLNNCILETKMNRNLKFPIKIENLKFEIVIVQDQCFLLMNGRNVEVVEIPQLDSQMLFQSQNRLQNPFSDNQIQEMLVICDSILSALFDMDFHTQQHHINEQLSNLEIFLNQTQNQELRNQIQDKIEQFNQIQQSMAQQINFEQNKQQVKKSIVIKEVKDLNEEQQPQRPRNEIQQDTCCIICMDRDITHALIPCGHQKYCEQCALMSIDLKKCSICQQPITGSIRIFR</sequence>
<dbReference type="OrthoDB" id="1711136at2759"/>
<dbReference type="InterPro" id="IPR001841">
    <property type="entry name" value="Znf_RING"/>
</dbReference>
<dbReference type="EMBL" id="CAJJDP010000049">
    <property type="protein sequence ID" value="CAD8167034.1"/>
    <property type="molecule type" value="Genomic_DNA"/>
</dbReference>
<dbReference type="PANTHER" id="PTHR14879">
    <property type="entry name" value="CASPASE REGULATOR, RING FINGER DOMAIN-CONTAINING"/>
    <property type="match status" value="1"/>
</dbReference>
<dbReference type="InterPro" id="IPR051728">
    <property type="entry name" value="RING-FYVE_E3_ubiquitin-ligase"/>
</dbReference>
<gene>
    <name evidence="3" type="ORF">POCTA_138.1.T0490164</name>
</gene>
<evidence type="ECO:0000259" key="2">
    <source>
        <dbReference type="PROSITE" id="PS50089"/>
    </source>
</evidence>
<reference evidence="3" key="1">
    <citation type="submission" date="2021-01" db="EMBL/GenBank/DDBJ databases">
        <authorList>
            <consortium name="Genoscope - CEA"/>
            <person name="William W."/>
        </authorList>
    </citation>
    <scope>NUCLEOTIDE SEQUENCE</scope>
</reference>
<dbReference type="PANTHER" id="PTHR14879:SF5">
    <property type="entry name" value="RING-TYPE DOMAIN-CONTAINING PROTEIN"/>
    <property type="match status" value="1"/>
</dbReference>
<evidence type="ECO:0000313" key="3">
    <source>
        <dbReference type="EMBL" id="CAD8167034.1"/>
    </source>
</evidence>
<organism evidence="3 4">
    <name type="scientific">Paramecium octaurelia</name>
    <dbReference type="NCBI Taxonomy" id="43137"/>
    <lineage>
        <taxon>Eukaryota</taxon>
        <taxon>Sar</taxon>
        <taxon>Alveolata</taxon>
        <taxon>Ciliophora</taxon>
        <taxon>Intramacronucleata</taxon>
        <taxon>Oligohymenophorea</taxon>
        <taxon>Peniculida</taxon>
        <taxon>Parameciidae</taxon>
        <taxon>Paramecium</taxon>
    </lineage>
</organism>
<comment type="caution">
    <text evidence="3">The sequence shown here is derived from an EMBL/GenBank/DDBJ whole genome shotgun (WGS) entry which is preliminary data.</text>
</comment>
<keyword evidence="1" id="KW-0479">Metal-binding</keyword>
<dbReference type="AlphaFoldDB" id="A0A8S1URG4"/>
<dbReference type="GO" id="GO:0005525">
    <property type="term" value="F:GTP binding"/>
    <property type="evidence" value="ECO:0007669"/>
    <property type="project" value="InterPro"/>
</dbReference>
<keyword evidence="1" id="KW-0862">Zinc</keyword>
<dbReference type="Pfam" id="PF13920">
    <property type="entry name" value="zf-C3HC4_3"/>
    <property type="match status" value="1"/>
</dbReference>
<dbReference type="GO" id="GO:0008270">
    <property type="term" value="F:zinc ion binding"/>
    <property type="evidence" value="ECO:0007669"/>
    <property type="project" value="UniProtKB-KW"/>
</dbReference>
<dbReference type="OMA" id="NNCILET"/>
<dbReference type="GO" id="GO:0003924">
    <property type="term" value="F:GTPase activity"/>
    <property type="evidence" value="ECO:0007669"/>
    <property type="project" value="InterPro"/>
</dbReference>
<accession>A0A8S1URG4</accession>
<dbReference type="InterPro" id="IPR001806">
    <property type="entry name" value="Small_GTPase"/>
</dbReference>
<keyword evidence="4" id="KW-1185">Reference proteome</keyword>
<protein>
    <recommendedName>
        <fullName evidence="2">RING-type domain-containing protein</fullName>
    </recommendedName>
</protein>
<name>A0A8S1URG4_PAROT</name>
<proteinExistence type="predicted"/>
<dbReference type="PROSITE" id="PS50089">
    <property type="entry name" value="ZF_RING_2"/>
    <property type="match status" value="1"/>
</dbReference>
<dbReference type="PROSITE" id="PS51421">
    <property type="entry name" value="RAS"/>
    <property type="match status" value="1"/>
</dbReference>
<evidence type="ECO:0000256" key="1">
    <source>
        <dbReference type="PROSITE-ProRule" id="PRU00175"/>
    </source>
</evidence>
<feature type="domain" description="RING-type" evidence="2">
    <location>
        <begin position="227"/>
        <end position="265"/>
    </location>
</feature>
<dbReference type="Proteomes" id="UP000683925">
    <property type="component" value="Unassembled WGS sequence"/>
</dbReference>